<dbReference type="AlphaFoldDB" id="A0AAV1FYD5"/>
<protein>
    <submittedName>
        <fullName evidence="4">Uncharacterized protein LOC115593829</fullName>
    </submittedName>
</protein>
<evidence type="ECO:0000259" key="3">
    <source>
        <dbReference type="Pfam" id="PF13613"/>
    </source>
</evidence>
<feature type="domain" description="Transposase Helix-turn-helix" evidence="3">
    <location>
        <begin position="172"/>
        <end position="220"/>
    </location>
</feature>
<keyword evidence="5" id="KW-1185">Reference proteome</keyword>
<name>A0AAV1FYD5_XYRNO</name>
<dbReference type="PANTHER" id="PTHR23080:SF143">
    <property type="entry name" value="SI:DKEY-56D12.4"/>
    <property type="match status" value="1"/>
</dbReference>
<gene>
    <name evidence="4" type="ORF">XNOV1_A010489</name>
</gene>
<dbReference type="EMBL" id="OY660873">
    <property type="protein sequence ID" value="CAJ1066282.1"/>
    <property type="molecule type" value="Genomic_DNA"/>
</dbReference>
<sequence>MALLGQWRDDFTPNCNSRVCSWHFPDGKAAGPSRFAWNEGKTFPGHLSHPPEKKKKVVPLPTSGEDEGTNELELHNADMATAETPSTSENPSTTNSVEVLEIEVDMLRRENEKLKNELEKQKQTFFFSQISSNSDKVRYFTGLPDAATVLFLETLLSKFELKYHSDWTVQFMPLVDQLLLTLMKLRLNCGHLDLATRFNCSTATVTNIFLTIVSALYDILYVGMLENNIPSTAKNQTSLPECFRPFPNCRIVLDCTEVAVSKPERLDTQSHLYSQYKGRTTHKTLIVHTRRSEEKQTYLQC</sequence>
<feature type="region of interest" description="Disordered" evidence="2">
    <location>
        <begin position="40"/>
        <end position="69"/>
    </location>
</feature>
<dbReference type="PANTHER" id="PTHR23080">
    <property type="entry name" value="THAP DOMAIN PROTEIN"/>
    <property type="match status" value="1"/>
</dbReference>
<dbReference type="InterPro" id="IPR027805">
    <property type="entry name" value="Transposase_HTH_dom"/>
</dbReference>
<reference evidence="4" key="1">
    <citation type="submission" date="2023-08" db="EMBL/GenBank/DDBJ databases">
        <authorList>
            <person name="Alioto T."/>
            <person name="Alioto T."/>
            <person name="Gomez Garrido J."/>
        </authorList>
    </citation>
    <scope>NUCLEOTIDE SEQUENCE</scope>
</reference>
<evidence type="ECO:0000313" key="4">
    <source>
        <dbReference type="EMBL" id="CAJ1066282.1"/>
    </source>
</evidence>
<organism evidence="4 5">
    <name type="scientific">Xyrichtys novacula</name>
    <name type="common">Pearly razorfish</name>
    <name type="synonym">Hemipteronotus novacula</name>
    <dbReference type="NCBI Taxonomy" id="13765"/>
    <lineage>
        <taxon>Eukaryota</taxon>
        <taxon>Metazoa</taxon>
        <taxon>Chordata</taxon>
        <taxon>Craniata</taxon>
        <taxon>Vertebrata</taxon>
        <taxon>Euteleostomi</taxon>
        <taxon>Actinopterygii</taxon>
        <taxon>Neopterygii</taxon>
        <taxon>Teleostei</taxon>
        <taxon>Neoteleostei</taxon>
        <taxon>Acanthomorphata</taxon>
        <taxon>Eupercaria</taxon>
        <taxon>Labriformes</taxon>
        <taxon>Labridae</taxon>
        <taxon>Xyrichtys</taxon>
    </lineage>
</organism>
<evidence type="ECO:0000256" key="2">
    <source>
        <dbReference type="SAM" id="MobiDB-lite"/>
    </source>
</evidence>
<evidence type="ECO:0000256" key="1">
    <source>
        <dbReference type="SAM" id="Coils"/>
    </source>
</evidence>
<accession>A0AAV1FYD5</accession>
<dbReference type="Proteomes" id="UP001178508">
    <property type="component" value="Chromosome 10"/>
</dbReference>
<keyword evidence="1" id="KW-0175">Coiled coil</keyword>
<evidence type="ECO:0000313" key="5">
    <source>
        <dbReference type="Proteomes" id="UP001178508"/>
    </source>
</evidence>
<feature type="coiled-coil region" evidence="1">
    <location>
        <begin position="97"/>
        <end position="124"/>
    </location>
</feature>
<dbReference type="Pfam" id="PF13613">
    <property type="entry name" value="HTH_Tnp_4"/>
    <property type="match status" value="1"/>
</dbReference>
<proteinExistence type="predicted"/>